<dbReference type="SUPFAM" id="SSF75217">
    <property type="entry name" value="alpha/beta knot"/>
    <property type="match status" value="1"/>
</dbReference>
<accession>A0A2M6YCU2</accession>
<dbReference type="InterPro" id="IPR001537">
    <property type="entry name" value="SpoU_MeTrfase"/>
</dbReference>
<protein>
    <submittedName>
        <fullName evidence="4">RNA methyltransferase</fullName>
    </submittedName>
</protein>
<evidence type="ECO:0000259" key="3">
    <source>
        <dbReference type="Pfam" id="PF00588"/>
    </source>
</evidence>
<keyword evidence="2 4" id="KW-0808">Transferase</keyword>
<dbReference type="GO" id="GO:0005829">
    <property type="term" value="C:cytosol"/>
    <property type="evidence" value="ECO:0007669"/>
    <property type="project" value="TreeGrafter"/>
</dbReference>
<evidence type="ECO:0000313" key="4">
    <source>
        <dbReference type="EMBL" id="PIU24512.1"/>
    </source>
</evidence>
<evidence type="ECO:0000313" key="5">
    <source>
        <dbReference type="Proteomes" id="UP000229896"/>
    </source>
</evidence>
<dbReference type="GO" id="GO:0003723">
    <property type="term" value="F:RNA binding"/>
    <property type="evidence" value="ECO:0007669"/>
    <property type="project" value="InterPro"/>
</dbReference>
<reference evidence="5" key="1">
    <citation type="submission" date="2017-09" db="EMBL/GenBank/DDBJ databases">
        <title>Depth-based differentiation of microbial function through sediment-hosted aquifers and enrichment of novel symbionts in the deep terrestrial subsurface.</title>
        <authorList>
            <person name="Probst A.J."/>
            <person name="Ladd B."/>
            <person name="Jarett J.K."/>
            <person name="Geller-Mcgrath D.E."/>
            <person name="Sieber C.M.K."/>
            <person name="Emerson J.B."/>
            <person name="Anantharaman K."/>
            <person name="Thomas B.C."/>
            <person name="Malmstrom R."/>
            <person name="Stieglmeier M."/>
            <person name="Klingl A."/>
            <person name="Woyke T."/>
            <person name="Ryan C.M."/>
            <person name="Banfield J.F."/>
        </authorList>
    </citation>
    <scope>NUCLEOTIDE SEQUENCE [LARGE SCALE GENOMIC DNA]</scope>
</reference>
<dbReference type="GO" id="GO:0008173">
    <property type="term" value="F:RNA methyltransferase activity"/>
    <property type="evidence" value="ECO:0007669"/>
    <property type="project" value="InterPro"/>
</dbReference>
<evidence type="ECO:0000256" key="2">
    <source>
        <dbReference type="ARBA" id="ARBA00022679"/>
    </source>
</evidence>
<proteinExistence type="predicted"/>
<keyword evidence="1 4" id="KW-0489">Methyltransferase</keyword>
<dbReference type="InterPro" id="IPR029028">
    <property type="entry name" value="Alpha/beta_knot_MTases"/>
</dbReference>
<dbReference type="PANTHER" id="PTHR46429:SF1">
    <property type="entry name" value="23S RRNA (GUANOSINE-2'-O-)-METHYLTRANSFERASE RLMB"/>
    <property type="match status" value="1"/>
</dbReference>
<dbReference type="Gene3D" id="3.40.1280.10">
    <property type="match status" value="1"/>
</dbReference>
<dbReference type="InterPro" id="IPR004441">
    <property type="entry name" value="rRNA_MeTrfase_TrmH"/>
</dbReference>
<dbReference type="Pfam" id="PF00588">
    <property type="entry name" value="SpoU_methylase"/>
    <property type="match status" value="1"/>
</dbReference>
<comment type="caution">
    <text evidence="4">The sequence shown here is derived from an EMBL/GenBank/DDBJ whole genome shotgun (WGS) entry which is preliminary data.</text>
</comment>
<dbReference type="PANTHER" id="PTHR46429">
    <property type="entry name" value="23S RRNA (GUANOSINE-2'-O-)-METHYLTRANSFERASE RLMB"/>
    <property type="match status" value="1"/>
</dbReference>
<dbReference type="InterPro" id="IPR029026">
    <property type="entry name" value="tRNA_m1G_MTases_N"/>
</dbReference>
<gene>
    <name evidence="4" type="ORF">COT12_00625</name>
</gene>
<evidence type="ECO:0000256" key="1">
    <source>
        <dbReference type="ARBA" id="ARBA00022603"/>
    </source>
</evidence>
<dbReference type="CDD" id="cd18097">
    <property type="entry name" value="SpoU-like"/>
    <property type="match status" value="1"/>
</dbReference>
<dbReference type="AlphaFoldDB" id="A0A2M6YCU2"/>
<sequence length="170" mass="18936">MSKRTTAQLVAEKNLAQIKNGERNPVFLILDNIRSMYNVGAIFRTADAARVKKIFLCGITATPVRKEIGKTALKTVDFVPWEYRENAKDLILELNKKGVQTVALEQTTESKNYKNFEFQKPLAIIVGHEVEGVSDDLLDICDVSIEIPMYGIANSLNVATAVGIILFHLL</sequence>
<dbReference type="EMBL" id="PEXI01000024">
    <property type="protein sequence ID" value="PIU24512.1"/>
    <property type="molecule type" value="Genomic_DNA"/>
</dbReference>
<feature type="domain" description="tRNA/rRNA methyltransferase SpoU type" evidence="3">
    <location>
        <begin position="26"/>
        <end position="167"/>
    </location>
</feature>
<name>A0A2M6YCU2_9BACT</name>
<dbReference type="GO" id="GO:0006396">
    <property type="term" value="P:RNA processing"/>
    <property type="evidence" value="ECO:0007669"/>
    <property type="project" value="InterPro"/>
</dbReference>
<dbReference type="GO" id="GO:0032259">
    <property type="term" value="P:methylation"/>
    <property type="evidence" value="ECO:0007669"/>
    <property type="project" value="UniProtKB-KW"/>
</dbReference>
<dbReference type="Proteomes" id="UP000229896">
    <property type="component" value="Unassembled WGS sequence"/>
</dbReference>
<organism evidence="4 5">
    <name type="scientific">Candidatus Berkelbacteria bacterium CG08_land_8_20_14_0_20_39_8</name>
    <dbReference type="NCBI Taxonomy" id="1974511"/>
    <lineage>
        <taxon>Bacteria</taxon>
        <taxon>Candidatus Berkelbacteria</taxon>
    </lineage>
</organism>